<proteinExistence type="predicted"/>
<organism evidence="1 2">
    <name type="scientific">Candidatus Viridilinea halotolerans</name>
    <dbReference type="NCBI Taxonomy" id="2491704"/>
    <lineage>
        <taxon>Bacteria</taxon>
        <taxon>Bacillati</taxon>
        <taxon>Chloroflexota</taxon>
        <taxon>Chloroflexia</taxon>
        <taxon>Chloroflexales</taxon>
        <taxon>Chloroflexineae</taxon>
        <taxon>Oscillochloridaceae</taxon>
        <taxon>Candidatus Viridilinea</taxon>
    </lineage>
</organism>
<evidence type="ECO:0000313" key="1">
    <source>
        <dbReference type="EMBL" id="RRR76832.1"/>
    </source>
</evidence>
<accession>A0A426U965</accession>
<evidence type="ECO:0000313" key="2">
    <source>
        <dbReference type="Proteomes" id="UP000280307"/>
    </source>
</evidence>
<name>A0A426U965_9CHLR</name>
<dbReference type="AlphaFoldDB" id="A0A426U965"/>
<sequence>MAAAPPKHRKRWLFSALPQAKNADRVSPVHYRLSAIGYQLSAISYRLSTLVLALIKLTYPPIGCIPRKFT</sequence>
<comment type="caution">
    <text evidence="1">The sequence shown here is derived from an EMBL/GenBank/DDBJ whole genome shotgun (WGS) entry which is preliminary data.</text>
</comment>
<dbReference type="Proteomes" id="UP000280307">
    <property type="component" value="Unassembled WGS sequence"/>
</dbReference>
<gene>
    <name evidence="1" type="ORF">EI684_02305</name>
</gene>
<protein>
    <submittedName>
        <fullName evidence="1">Uncharacterized protein</fullName>
    </submittedName>
</protein>
<dbReference type="EMBL" id="RSAS01000095">
    <property type="protein sequence ID" value="RRR76832.1"/>
    <property type="molecule type" value="Genomic_DNA"/>
</dbReference>
<reference evidence="1 2" key="1">
    <citation type="submission" date="2018-12" db="EMBL/GenBank/DDBJ databases">
        <title>Genome Sequence of Candidatus Viridilinea halotolerans isolated from saline sulfide-rich spring.</title>
        <authorList>
            <person name="Grouzdev D.S."/>
            <person name="Burganskaya E.I."/>
            <person name="Krutkina M.S."/>
            <person name="Sukhacheva M.V."/>
            <person name="Gorlenko V.M."/>
        </authorList>
    </citation>
    <scope>NUCLEOTIDE SEQUENCE [LARGE SCALE GENOMIC DNA]</scope>
    <source>
        <strain evidence="1">Chok-6</strain>
    </source>
</reference>